<feature type="compositionally biased region" description="Polar residues" evidence="1">
    <location>
        <begin position="116"/>
        <end position="127"/>
    </location>
</feature>
<comment type="caution">
    <text evidence="2">The sequence shown here is derived from an EMBL/GenBank/DDBJ whole genome shotgun (WGS) entry which is preliminary data.</text>
</comment>
<keyword evidence="3" id="KW-1185">Reference proteome</keyword>
<dbReference type="Proteomes" id="UP000298663">
    <property type="component" value="Unassembled WGS sequence"/>
</dbReference>
<sequence>MSVVYSRVPDPLTSDRDITEQNPRPPSLGKEPVDCPKALAVVVRPSGLCLLQGHAPSIAAAAHVIQPPLTLKPRIRIASSNDGIATSDCIRHRSCNRCSSCKRSVTDRTCEVSPSAELQNSKSSAPATTRERKTAATPPDRSTRFL</sequence>
<evidence type="ECO:0000313" key="2">
    <source>
        <dbReference type="EMBL" id="TKR89548.1"/>
    </source>
</evidence>
<evidence type="ECO:0000256" key="1">
    <source>
        <dbReference type="SAM" id="MobiDB-lite"/>
    </source>
</evidence>
<organism evidence="2 3">
    <name type="scientific">Steinernema carpocapsae</name>
    <name type="common">Entomopathogenic nematode</name>
    <dbReference type="NCBI Taxonomy" id="34508"/>
    <lineage>
        <taxon>Eukaryota</taxon>
        <taxon>Metazoa</taxon>
        <taxon>Ecdysozoa</taxon>
        <taxon>Nematoda</taxon>
        <taxon>Chromadorea</taxon>
        <taxon>Rhabditida</taxon>
        <taxon>Tylenchina</taxon>
        <taxon>Panagrolaimomorpha</taxon>
        <taxon>Strongyloidoidea</taxon>
        <taxon>Steinernematidae</taxon>
        <taxon>Steinernema</taxon>
    </lineage>
</organism>
<reference evidence="2 3" key="2">
    <citation type="journal article" date="2019" name="G3 (Bethesda)">
        <title>Hybrid Assembly of the Genome of the Entomopathogenic Nematode Steinernema carpocapsae Identifies the X-Chromosome.</title>
        <authorList>
            <person name="Serra L."/>
            <person name="Macchietto M."/>
            <person name="Macias-Munoz A."/>
            <person name="McGill C.J."/>
            <person name="Rodriguez I.M."/>
            <person name="Rodriguez B."/>
            <person name="Murad R."/>
            <person name="Mortazavi A."/>
        </authorList>
    </citation>
    <scope>NUCLEOTIDE SEQUENCE [LARGE SCALE GENOMIC DNA]</scope>
    <source>
        <strain evidence="2 3">ALL</strain>
    </source>
</reference>
<proteinExistence type="predicted"/>
<reference evidence="2 3" key="1">
    <citation type="journal article" date="2015" name="Genome Biol.">
        <title>Comparative genomics of Steinernema reveals deeply conserved gene regulatory networks.</title>
        <authorList>
            <person name="Dillman A.R."/>
            <person name="Macchietto M."/>
            <person name="Porter C.F."/>
            <person name="Rogers A."/>
            <person name="Williams B."/>
            <person name="Antoshechkin I."/>
            <person name="Lee M.M."/>
            <person name="Goodwin Z."/>
            <person name="Lu X."/>
            <person name="Lewis E.E."/>
            <person name="Goodrich-Blair H."/>
            <person name="Stock S.P."/>
            <person name="Adams B.J."/>
            <person name="Sternberg P.W."/>
            <person name="Mortazavi A."/>
        </authorList>
    </citation>
    <scope>NUCLEOTIDE SEQUENCE [LARGE SCALE GENOMIC DNA]</scope>
    <source>
        <strain evidence="2 3">ALL</strain>
    </source>
</reference>
<feature type="region of interest" description="Disordered" evidence="1">
    <location>
        <begin position="1"/>
        <end position="33"/>
    </location>
</feature>
<name>A0A4U5P0S6_STECR</name>
<dbReference type="AlphaFoldDB" id="A0A4U5P0S6"/>
<evidence type="ECO:0000313" key="3">
    <source>
        <dbReference type="Proteomes" id="UP000298663"/>
    </source>
</evidence>
<gene>
    <name evidence="2" type="ORF">L596_013632</name>
</gene>
<accession>A0A4U5P0S6</accession>
<feature type="region of interest" description="Disordered" evidence="1">
    <location>
        <begin position="112"/>
        <end position="146"/>
    </location>
</feature>
<dbReference type="EMBL" id="AZBU02000003">
    <property type="protein sequence ID" value="TKR89548.1"/>
    <property type="molecule type" value="Genomic_DNA"/>
</dbReference>
<protein>
    <submittedName>
        <fullName evidence="2">Uncharacterized protein</fullName>
    </submittedName>
</protein>